<reference evidence="1" key="2">
    <citation type="journal article" date="2015" name="Data Brief">
        <title>Shoot transcriptome of the giant reed, Arundo donax.</title>
        <authorList>
            <person name="Barrero R.A."/>
            <person name="Guerrero F.D."/>
            <person name="Moolhuijzen P."/>
            <person name="Goolsby J.A."/>
            <person name="Tidwell J."/>
            <person name="Bellgard S.E."/>
            <person name="Bellgard M.I."/>
        </authorList>
    </citation>
    <scope>NUCLEOTIDE SEQUENCE</scope>
    <source>
        <tissue evidence="1">Shoot tissue taken approximately 20 cm above the soil surface</tissue>
    </source>
</reference>
<protein>
    <submittedName>
        <fullName evidence="1">Uncharacterized protein</fullName>
    </submittedName>
</protein>
<organism evidence="1">
    <name type="scientific">Arundo donax</name>
    <name type="common">Giant reed</name>
    <name type="synonym">Donax arundinaceus</name>
    <dbReference type="NCBI Taxonomy" id="35708"/>
    <lineage>
        <taxon>Eukaryota</taxon>
        <taxon>Viridiplantae</taxon>
        <taxon>Streptophyta</taxon>
        <taxon>Embryophyta</taxon>
        <taxon>Tracheophyta</taxon>
        <taxon>Spermatophyta</taxon>
        <taxon>Magnoliopsida</taxon>
        <taxon>Liliopsida</taxon>
        <taxon>Poales</taxon>
        <taxon>Poaceae</taxon>
        <taxon>PACMAD clade</taxon>
        <taxon>Arundinoideae</taxon>
        <taxon>Arundineae</taxon>
        <taxon>Arundo</taxon>
    </lineage>
</organism>
<name>A0A0A9GPV5_ARUDO</name>
<accession>A0A0A9GPV5</accession>
<dbReference type="AlphaFoldDB" id="A0A0A9GPV5"/>
<evidence type="ECO:0000313" key="1">
    <source>
        <dbReference type="EMBL" id="JAE25459.1"/>
    </source>
</evidence>
<proteinExistence type="predicted"/>
<dbReference type="EMBL" id="GBRH01172437">
    <property type="protein sequence ID" value="JAE25459.1"/>
    <property type="molecule type" value="Transcribed_RNA"/>
</dbReference>
<reference evidence="1" key="1">
    <citation type="submission" date="2014-09" db="EMBL/GenBank/DDBJ databases">
        <authorList>
            <person name="Magalhaes I.L.F."/>
            <person name="Oliveira U."/>
            <person name="Santos F.R."/>
            <person name="Vidigal T.H.D.A."/>
            <person name="Brescovit A.D."/>
            <person name="Santos A.J."/>
        </authorList>
    </citation>
    <scope>NUCLEOTIDE SEQUENCE</scope>
    <source>
        <tissue evidence="1">Shoot tissue taken approximately 20 cm above the soil surface</tissue>
    </source>
</reference>
<sequence>MNFSVSFLSHGISCNKQAKGSYLLCVVEVLI</sequence>